<dbReference type="AlphaFoldDB" id="A0A5M3MYK9"/>
<keyword evidence="4" id="KW-1185">Reference proteome</keyword>
<proteinExistence type="predicted"/>
<dbReference type="InterPro" id="IPR012340">
    <property type="entry name" value="NA-bd_OB-fold"/>
</dbReference>
<evidence type="ECO:0000313" key="4">
    <source>
        <dbReference type="Proteomes" id="UP000053558"/>
    </source>
</evidence>
<evidence type="ECO:0000313" key="3">
    <source>
        <dbReference type="EMBL" id="EIW84238.1"/>
    </source>
</evidence>
<dbReference type="GO" id="GO:0000932">
    <property type="term" value="C:P-body"/>
    <property type="evidence" value="ECO:0007669"/>
    <property type="project" value="TreeGrafter"/>
</dbReference>
<dbReference type="Proteomes" id="UP000053558">
    <property type="component" value="Unassembled WGS sequence"/>
</dbReference>
<feature type="domain" description="RNB" evidence="2">
    <location>
        <begin position="427"/>
        <end position="781"/>
    </location>
</feature>
<dbReference type="Pfam" id="PF00773">
    <property type="entry name" value="RNB"/>
    <property type="match status" value="1"/>
</dbReference>
<dbReference type="GO" id="GO:0003723">
    <property type="term" value="F:RNA binding"/>
    <property type="evidence" value="ECO:0007669"/>
    <property type="project" value="InterPro"/>
</dbReference>
<evidence type="ECO:0000256" key="1">
    <source>
        <dbReference type="SAM" id="MobiDB-lite"/>
    </source>
</evidence>
<reference evidence="4" key="1">
    <citation type="journal article" date="2012" name="Science">
        <title>The Paleozoic origin of enzymatic lignin decomposition reconstructed from 31 fungal genomes.</title>
        <authorList>
            <person name="Floudas D."/>
            <person name="Binder M."/>
            <person name="Riley R."/>
            <person name="Barry K."/>
            <person name="Blanchette R.A."/>
            <person name="Henrissat B."/>
            <person name="Martinez A.T."/>
            <person name="Otillar R."/>
            <person name="Spatafora J.W."/>
            <person name="Yadav J.S."/>
            <person name="Aerts A."/>
            <person name="Benoit I."/>
            <person name="Boyd A."/>
            <person name="Carlson A."/>
            <person name="Copeland A."/>
            <person name="Coutinho P.M."/>
            <person name="de Vries R.P."/>
            <person name="Ferreira P."/>
            <person name="Findley K."/>
            <person name="Foster B."/>
            <person name="Gaskell J."/>
            <person name="Glotzer D."/>
            <person name="Gorecki P."/>
            <person name="Heitman J."/>
            <person name="Hesse C."/>
            <person name="Hori C."/>
            <person name="Igarashi K."/>
            <person name="Jurgens J.A."/>
            <person name="Kallen N."/>
            <person name="Kersten P."/>
            <person name="Kohler A."/>
            <person name="Kuees U."/>
            <person name="Kumar T.K.A."/>
            <person name="Kuo A."/>
            <person name="LaButti K."/>
            <person name="Larrondo L.F."/>
            <person name="Lindquist E."/>
            <person name="Ling A."/>
            <person name="Lombard V."/>
            <person name="Lucas S."/>
            <person name="Lundell T."/>
            <person name="Martin R."/>
            <person name="McLaughlin D.J."/>
            <person name="Morgenstern I."/>
            <person name="Morin E."/>
            <person name="Murat C."/>
            <person name="Nagy L.G."/>
            <person name="Nolan M."/>
            <person name="Ohm R.A."/>
            <person name="Patyshakuliyeva A."/>
            <person name="Rokas A."/>
            <person name="Ruiz-Duenas F.J."/>
            <person name="Sabat G."/>
            <person name="Salamov A."/>
            <person name="Samejima M."/>
            <person name="Schmutz J."/>
            <person name="Slot J.C."/>
            <person name="St John F."/>
            <person name="Stenlid J."/>
            <person name="Sun H."/>
            <person name="Sun S."/>
            <person name="Syed K."/>
            <person name="Tsang A."/>
            <person name="Wiebenga A."/>
            <person name="Young D."/>
            <person name="Pisabarro A."/>
            <person name="Eastwood D.C."/>
            <person name="Martin F."/>
            <person name="Cullen D."/>
            <person name="Grigoriev I.V."/>
            <person name="Hibbett D.S."/>
        </authorList>
    </citation>
    <scope>NUCLEOTIDE SEQUENCE [LARGE SCALE GENOMIC DNA]</scope>
    <source>
        <strain evidence="4">RWD-64-598 SS2</strain>
    </source>
</reference>
<dbReference type="RefSeq" id="XP_007765323.1">
    <property type="nucleotide sequence ID" value="XM_007767133.1"/>
</dbReference>
<dbReference type="EMBL" id="JH711575">
    <property type="protein sequence ID" value="EIW84238.1"/>
    <property type="molecule type" value="Genomic_DNA"/>
</dbReference>
<dbReference type="InterPro" id="IPR001900">
    <property type="entry name" value="RNase_II/R"/>
</dbReference>
<organism evidence="3 4">
    <name type="scientific">Coniophora puteana (strain RWD-64-598)</name>
    <name type="common">Brown rot fungus</name>
    <dbReference type="NCBI Taxonomy" id="741705"/>
    <lineage>
        <taxon>Eukaryota</taxon>
        <taxon>Fungi</taxon>
        <taxon>Dikarya</taxon>
        <taxon>Basidiomycota</taxon>
        <taxon>Agaricomycotina</taxon>
        <taxon>Agaricomycetes</taxon>
        <taxon>Agaricomycetidae</taxon>
        <taxon>Boletales</taxon>
        <taxon>Coniophorineae</taxon>
        <taxon>Coniophoraceae</taxon>
        <taxon>Coniophora</taxon>
    </lineage>
</organism>
<gene>
    <name evidence="3" type="ORF">CONPUDRAFT_50885</name>
</gene>
<feature type="region of interest" description="Disordered" evidence="1">
    <location>
        <begin position="395"/>
        <end position="415"/>
    </location>
</feature>
<feature type="compositionally biased region" description="Basic and acidic residues" evidence="1">
    <location>
        <begin position="10"/>
        <end position="37"/>
    </location>
</feature>
<dbReference type="GO" id="GO:0000175">
    <property type="term" value="F:3'-5'-RNA exonuclease activity"/>
    <property type="evidence" value="ECO:0007669"/>
    <property type="project" value="TreeGrafter"/>
</dbReference>
<dbReference type="InterPro" id="IPR050180">
    <property type="entry name" value="RNR_Ribonuclease"/>
</dbReference>
<dbReference type="GO" id="GO:0006402">
    <property type="term" value="P:mRNA catabolic process"/>
    <property type="evidence" value="ECO:0007669"/>
    <property type="project" value="TreeGrafter"/>
</dbReference>
<accession>A0A5M3MYK9</accession>
<dbReference type="GeneID" id="19207418"/>
<comment type="caution">
    <text evidence="3">The sequence shown here is derived from an EMBL/GenBank/DDBJ whole genome shotgun (WGS) entry which is preliminary data.</text>
</comment>
<dbReference type="PANTHER" id="PTHR23355:SF65">
    <property type="entry name" value="EXORIBONUCLEASE CYT-4, PUTATIVE (AFU_ORTHOLOGUE AFUA_7G01550)-RELATED"/>
    <property type="match status" value="1"/>
</dbReference>
<dbReference type="OMA" id="LRRYMDM"/>
<evidence type="ECO:0000259" key="2">
    <source>
        <dbReference type="SMART" id="SM00955"/>
    </source>
</evidence>
<feature type="compositionally biased region" description="Basic residues" evidence="1">
    <location>
        <begin position="39"/>
        <end position="50"/>
    </location>
</feature>
<dbReference type="SMART" id="SM00955">
    <property type="entry name" value="RNB"/>
    <property type="match status" value="1"/>
</dbReference>
<dbReference type="OrthoDB" id="2285229at2759"/>
<feature type="region of interest" description="Disordered" evidence="1">
    <location>
        <begin position="1"/>
        <end position="62"/>
    </location>
</feature>
<protein>
    <submittedName>
        <fullName evidence="3">RNB-domain-containing protein</fullName>
    </submittedName>
</protein>
<name>A0A5M3MYK9_CONPW</name>
<feature type="compositionally biased region" description="Low complexity" evidence="1">
    <location>
        <begin position="398"/>
        <end position="410"/>
    </location>
</feature>
<dbReference type="KEGG" id="cput:CONPUDRAFT_50885"/>
<dbReference type="SUPFAM" id="SSF50249">
    <property type="entry name" value="Nucleic acid-binding proteins"/>
    <property type="match status" value="1"/>
</dbReference>
<dbReference type="PANTHER" id="PTHR23355">
    <property type="entry name" value="RIBONUCLEASE"/>
    <property type="match status" value="1"/>
</dbReference>
<sequence>MKKLAKQATRYKDNARDDWSHTRTRRGEERRLRDAVLTRRPRKQPVKKKSTPAEEEATPKSGVSSVKLGTFVDIRNDAGVSHGIIIGEAIFDRRNFVFSLLATGDVIQHTEQDIFVAVPGIVPYDTAARCGYHTQPGDQTQVNARVTVLKRLRELDNMVTRTLTAFPNDQTFLHRSLRSLNPDDWTQVKLQDAVGKMHFQMFKQPPKEHDYVFTLAVHRYMMSHPELFIPHPSFHRMLQTFDVRPQSHVEKLQVATDLLRRRDPAFDDFIKKAKKIMEARNDLAHSTWHEPPSRVEHPEIAFTPEDRAFLDVIRFAIPRNRGTPFNPYITAVTRIVKALDFTDSAITDTVMRNLLVALGEMAPWDDFPSRERFQGLDLQGESTQAAADNQLIERKLSKLSTTSPPSTASTVLGPEDFYPRDPVDHLRHDFGNLPVYVVDDVTAEELDDGLSIEPDQTDPGAVWIRAHIADPTSLLHPTHVFSERAKKAGSNLYFNQGTFNMLPPALGKLRLSMGTLAAKGEPDRVLTFSYKVDATGKVVDYDVRAGLIRNIRKISYAEVDRILDYGYVPTLRPFEPNPSPPVVPDIVYPPSMVQDLSLLGDYSKRIVEHNNKVLNPLLFLIPQARVSSTPKPLQGAPINSYRPSLFSGFPSMTYEVGNQATDMWGARGIISECMKLACRAASRWLADRNIPMLRRVSPPPLMWDPDALNVVEKTRDANGFVDYFAALRADMYIPPVKYSLEPGMHWSLGIPQGEGYVRVTSPLRRYTDMVVHWQIKHAMLNPTAQPLFSREWLEDFGRRLMPLEREQRNLQGGNQMQWVMMYLKRWMEDPNADPGRYNPLEKLTGRVMGRVMVSTRRQEHHWQVLVPELGVVGQWLHRETYRGKEYEKGDEVPVQIADIQIGEKARLVLKPR</sequence>